<dbReference type="Proteomes" id="UP000250266">
    <property type="component" value="Unassembled WGS sequence"/>
</dbReference>
<sequence length="70" mass="7901">MLAAFLAVNVTIASVDAIVIHFPISKLETPNFRYEFGFGARKRRNQQPMVHGPHELPLDANDSFEILYDA</sequence>
<organism evidence="2 3">
    <name type="scientific">Lepidopterella palustris CBS 459.81</name>
    <dbReference type="NCBI Taxonomy" id="1314670"/>
    <lineage>
        <taxon>Eukaryota</taxon>
        <taxon>Fungi</taxon>
        <taxon>Dikarya</taxon>
        <taxon>Ascomycota</taxon>
        <taxon>Pezizomycotina</taxon>
        <taxon>Dothideomycetes</taxon>
        <taxon>Pleosporomycetidae</taxon>
        <taxon>Mytilinidiales</taxon>
        <taxon>Argynnaceae</taxon>
        <taxon>Lepidopterella</taxon>
    </lineage>
</organism>
<proteinExistence type="predicted"/>
<accession>A0A8E2JL29</accession>
<dbReference type="AlphaFoldDB" id="A0A8E2JL29"/>
<keyword evidence="3" id="KW-1185">Reference proteome</keyword>
<reference evidence="2 3" key="1">
    <citation type="journal article" date="2016" name="Nat. Commun.">
        <title>Ectomycorrhizal ecology is imprinted in the genome of the dominant symbiotic fungus Cenococcum geophilum.</title>
        <authorList>
            <consortium name="DOE Joint Genome Institute"/>
            <person name="Peter M."/>
            <person name="Kohler A."/>
            <person name="Ohm R.A."/>
            <person name="Kuo A."/>
            <person name="Krutzmann J."/>
            <person name="Morin E."/>
            <person name="Arend M."/>
            <person name="Barry K.W."/>
            <person name="Binder M."/>
            <person name="Choi C."/>
            <person name="Clum A."/>
            <person name="Copeland A."/>
            <person name="Grisel N."/>
            <person name="Haridas S."/>
            <person name="Kipfer T."/>
            <person name="LaButti K."/>
            <person name="Lindquist E."/>
            <person name="Lipzen A."/>
            <person name="Maire R."/>
            <person name="Meier B."/>
            <person name="Mihaltcheva S."/>
            <person name="Molinier V."/>
            <person name="Murat C."/>
            <person name="Poggeler S."/>
            <person name="Quandt C.A."/>
            <person name="Sperisen C."/>
            <person name="Tritt A."/>
            <person name="Tisserant E."/>
            <person name="Crous P.W."/>
            <person name="Henrissat B."/>
            <person name="Nehls U."/>
            <person name="Egli S."/>
            <person name="Spatafora J.W."/>
            <person name="Grigoriev I.V."/>
            <person name="Martin F.M."/>
        </authorList>
    </citation>
    <scope>NUCLEOTIDE SEQUENCE [LARGE SCALE GENOMIC DNA]</scope>
    <source>
        <strain evidence="2 3">CBS 459.81</strain>
    </source>
</reference>
<protein>
    <recommendedName>
        <fullName evidence="4">Secreted protein</fullName>
    </recommendedName>
</protein>
<evidence type="ECO:0000256" key="1">
    <source>
        <dbReference type="SAM" id="SignalP"/>
    </source>
</evidence>
<keyword evidence="1" id="KW-0732">Signal</keyword>
<gene>
    <name evidence="2" type="ORF">K432DRAFT_399495</name>
</gene>
<name>A0A8E2JL29_9PEZI</name>
<evidence type="ECO:0008006" key="4">
    <source>
        <dbReference type="Google" id="ProtNLM"/>
    </source>
</evidence>
<feature type="chain" id="PRO_5034930884" description="Secreted protein" evidence="1">
    <location>
        <begin position="18"/>
        <end position="70"/>
    </location>
</feature>
<feature type="signal peptide" evidence="1">
    <location>
        <begin position="1"/>
        <end position="17"/>
    </location>
</feature>
<dbReference type="EMBL" id="KV744806">
    <property type="protein sequence ID" value="OCK86357.1"/>
    <property type="molecule type" value="Genomic_DNA"/>
</dbReference>
<evidence type="ECO:0000313" key="3">
    <source>
        <dbReference type="Proteomes" id="UP000250266"/>
    </source>
</evidence>
<evidence type="ECO:0000313" key="2">
    <source>
        <dbReference type="EMBL" id="OCK86357.1"/>
    </source>
</evidence>